<evidence type="ECO:0000256" key="14">
    <source>
        <dbReference type="SAM" id="Phobius"/>
    </source>
</evidence>
<keyword evidence="11 14" id="KW-1133">Transmembrane helix</keyword>
<feature type="transmembrane region" description="Helical" evidence="14">
    <location>
        <begin position="25"/>
        <end position="45"/>
    </location>
</feature>
<comment type="function">
    <text evidence="1">Involved in the TonB-dependent energy-dependent transport of various receptor-bound substrates.</text>
</comment>
<gene>
    <name evidence="15" type="primary">exbD</name>
    <name evidence="15" type="ORF">CU102_21285</name>
</gene>
<evidence type="ECO:0000256" key="8">
    <source>
        <dbReference type="ARBA" id="ARBA00022519"/>
    </source>
</evidence>
<evidence type="ECO:0000256" key="3">
    <source>
        <dbReference type="ARBA" id="ARBA00005811"/>
    </source>
</evidence>
<dbReference type="PANTHER" id="PTHR30558:SF9">
    <property type="entry name" value="BIOPOLYMER TRANSPORT PROTEIN EXBD"/>
    <property type="match status" value="1"/>
</dbReference>
<keyword evidence="12 14" id="KW-0472">Membrane</keyword>
<keyword evidence="6 13" id="KW-0813">Transport</keyword>
<proteinExistence type="inferred from homology"/>
<dbReference type="Proteomes" id="UP000241444">
    <property type="component" value="Unassembled WGS sequence"/>
</dbReference>
<name>A0A2P7BE71_9HYPH</name>
<keyword evidence="7" id="KW-1003">Cell membrane</keyword>
<dbReference type="GO" id="GO:0005886">
    <property type="term" value="C:plasma membrane"/>
    <property type="evidence" value="ECO:0007669"/>
    <property type="project" value="UniProtKB-SubCell"/>
</dbReference>
<evidence type="ECO:0000256" key="4">
    <source>
        <dbReference type="ARBA" id="ARBA00011471"/>
    </source>
</evidence>
<keyword evidence="8" id="KW-0997">Cell inner membrane</keyword>
<keyword evidence="10 13" id="KW-0653">Protein transport</keyword>
<comment type="subunit">
    <text evidence="4">The accessory proteins ExbB and ExbD seem to form a complex with TonB.</text>
</comment>
<dbReference type="Pfam" id="PF02472">
    <property type="entry name" value="ExbD"/>
    <property type="match status" value="1"/>
</dbReference>
<keyword evidence="16" id="KW-1185">Reference proteome</keyword>
<sequence length="156" mass="16820">MAGGIRHNASDDDLQENHEINVTPFIDVMLVLLIIFMVAAPLATVDINVDLPASTATPTPRPDQPVWLTLKEDHSIAIGNDTLTRETLGSFLDQRTKGDKETRVFLRADKAVDYGSLMDLMNGLRENGYLKIALVGLESAPVVQSAPAVAPSGSPQ</sequence>
<evidence type="ECO:0000256" key="6">
    <source>
        <dbReference type="ARBA" id="ARBA00022448"/>
    </source>
</evidence>
<comment type="similarity">
    <text evidence="3 13">Belongs to the ExbD/TolR family.</text>
</comment>
<accession>A0A2P7BE71</accession>
<dbReference type="AlphaFoldDB" id="A0A2P7BE71"/>
<dbReference type="OrthoDB" id="9798629at2"/>
<evidence type="ECO:0000256" key="5">
    <source>
        <dbReference type="ARBA" id="ARBA00022090"/>
    </source>
</evidence>
<evidence type="ECO:0000256" key="7">
    <source>
        <dbReference type="ARBA" id="ARBA00022475"/>
    </source>
</evidence>
<evidence type="ECO:0000313" key="16">
    <source>
        <dbReference type="Proteomes" id="UP000241444"/>
    </source>
</evidence>
<evidence type="ECO:0000256" key="9">
    <source>
        <dbReference type="ARBA" id="ARBA00022692"/>
    </source>
</evidence>
<evidence type="ECO:0000256" key="11">
    <source>
        <dbReference type="ARBA" id="ARBA00022989"/>
    </source>
</evidence>
<dbReference type="InterPro" id="IPR014170">
    <property type="entry name" value="TonB_ExbD_1"/>
</dbReference>
<dbReference type="PANTHER" id="PTHR30558">
    <property type="entry name" value="EXBD MEMBRANE COMPONENT OF PMF-DRIVEN MACROMOLECULE IMPORT SYSTEM"/>
    <property type="match status" value="1"/>
</dbReference>
<dbReference type="NCBIfam" id="TIGR02803">
    <property type="entry name" value="ExbD_1"/>
    <property type="match status" value="1"/>
</dbReference>
<evidence type="ECO:0000256" key="2">
    <source>
        <dbReference type="ARBA" id="ARBA00004249"/>
    </source>
</evidence>
<dbReference type="EMBL" id="PGGO01000019">
    <property type="protein sequence ID" value="PSH64777.1"/>
    <property type="molecule type" value="Genomic_DNA"/>
</dbReference>
<dbReference type="RefSeq" id="WP_106713109.1">
    <property type="nucleotide sequence ID" value="NZ_PGGO01000019.1"/>
</dbReference>
<comment type="subcellular location">
    <subcellularLocation>
        <location evidence="2">Cell inner membrane</location>
        <topology evidence="2">Single-pass type II membrane protein</topology>
    </subcellularLocation>
    <subcellularLocation>
        <location evidence="13">Cell membrane</location>
        <topology evidence="13">Single-pass type II membrane protein</topology>
    </subcellularLocation>
</comment>
<evidence type="ECO:0000256" key="1">
    <source>
        <dbReference type="ARBA" id="ARBA00003540"/>
    </source>
</evidence>
<dbReference type="GO" id="GO:0015031">
    <property type="term" value="P:protein transport"/>
    <property type="evidence" value="ECO:0007669"/>
    <property type="project" value="UniProtKB-KW"/>
</dbReference>
<reference evidence="16" key="1">
    <citation type="submission" date="2017-11" db="EMBL/GenBank/DDBJ databases">
        <authorList>
            <person name="Kuznetsova I."/>
            <person name="Sazanova A."/>
            <person name="Chirak E."/>
            <person name="Safronova V."/>
            <person name="Willems A."/>
        </authorList>
    </citation>
    <scope>NUCLEOTIDE SEQUENCE [LARGE SCALE GENOMIC DNA]</scope>
    <source>
        <strain evidence="16">STM 196</strain>
    </source>
</reference>
<dbReference type="Gene3D" id="3.30.420.270">
    <property type="match status" value="1"/>
</dbReference>
<evidence type="ECO:0000313" key="15">
    <source>
        <dbReference type="EMBL" id="PSH64777.1"/>
    </source>
</evidence>
<dbReference type="GO" id="GO:0022857">
    <property type="term" value="F:transmembrane transporter activity"/>
    <property type="evidence" value="ECO:0007669"/>
    <property type="project" value="InterPro"/>
</dbReference>
<evidence type="ECO:0000256" key="13">
    <source>
        <dbReference type="RuleBase" id="RU003879"/>
    </source>
</evidence>
<keyword evidence="9 13" id="KW-0812">Transmembrane</keyword>
<evidence type="ECO:0000256" key="10">
    <source>
        <dbReference type="ARBA" id="ARBA00022927"/>
    </source>
</evidence>
<organism evidence="15 16">
    <name type="scientific">Phyllobacterium brassicacearum</name>
    <dbReference type="NCBI Taxonomy" id="314235"/>
    <lineage>
        <taxon>Bacteria</taxon>
        <taxon>Pseudomonadati</taxon>
        <taxon>Pseudomonadota</taxon>
        <taxon>Alphaproteobacteria</taxon>
        <taxon>Hyphomicrobiales</taxon>
        <taxon>Phyllobacteriaceae</taxon>
        <taxon>Phyllobacterium</taxon>
    </lineage>
</organism>
<evidence type="ECO:0000256" key="12">
    <source>
        <dbReference type="ARBA" id="ARBA00023136"/>
    </source>
</evidence>
<comment type="caution">
    <text evidence="15">The sequence shown here is derived from an EMBL/GenBank/DDBJ whole genome shotgun (WGS) entry which is preliminary data.</text>
</comment>
<protein>
    <recommendedName>
        <fullName evidence="5">Biopolymer transport protein ExbD</fullName>
    </recommendedName>
</protein>
<dbReference type="InterPro" id="IPR003400">
    <property type="entry name" value="ExbD"/>
</dbReference>